<accession>A0ABN9U8T4</accession>
<dbReference type="SUPFAM" id="SSF81324">
    <property type="entry name" value="Voltage-gated potassium channels"/>
    <property type="match status" value="1"/>
</dbReference>
<dbReference type="InterPro" id="IPR051413">
    <property type="entry name" value="K/Na_HCN_channel"/>
</dbReference>
<keyword evidence="2" id="KW-0472">Membrane</keyword>
<evidence type="ECO:0000313" key="4">
    <source>
        <dbReference type="Proteomes" id="UP001189429"/>
    </source>
</evidence>
<evidence type="ECO:0000313" key="3">
    <source>
        <dbReference type="EMBL" id="CAK0855649.1"/>
    </source>
</evidence>
<keyword evidence="2" id="KW-1133">Transmembrane helix</keyword>
<keyword evidence="2" id="KW-0812">Transmembrane</keyword>
<dbReference type="PANTHER" id="PTHR45689:SF5">
    <property type="entry name" value="I[[H]] CHANNEL, ISOFORM E"/>
    <property type="match status" value="1"/>
</dbReference>
<feature type="region of interest" description="Disordered" evidence="1">
    <location>
        <begin position="137"/>
        <end position="242"/>
    </location>
</feature>
<organism evidence="3 4">
    <name type="scientific">Prorocentrum cordatum</name>
    <dbReference type="NCBI Taxonomy" id="2364126"/>
    <lineage>
        <taxon>Eukaryota</taxon>
        <taxon>Sar</taxon>
        <taxon>Alveolata</taxon>
        <taxon>Dinophyceae</taxon>
        <taxon>Prorocentrales</taxon>
        <taxon>Prorocentraceae</taxon>
        <taxon>Prorocentrum</taxon>
    </lineage>
</organism>
<feature type="transmembrane region" description="Helical" evidence="2">
    <location>
        <begin position="600"/>
        <end position="627"/>
    </location>
</feature>
<feature type="transmembrane region" description="Helical" evidence="2">
    <location>
        <begin position="574"/>
        <end position="594"/>
    </location>
</feature>
<dbReference type="Proteomes" id="UP001189429">
    <property type="component" value="Unassembled WGS sequence"/>
</dbReference>
<feature type="region of interest" description="Disordered" evidence="1">
    <location>
        <begin position="264"/>
        <end position="323"/>
    </location>
</feature>
<keyword evidence="4" id="KW-1185">Reference proteome</keyword>
<protein>
    <recommendedName>
        <fullName evidence="5">Ion transport domain-containing protein</fullName>
    </recommendedName>
</protein>
<evidence type="ECO:0008006" key="5">
    <source>
        <dbReference type="Google" id="ProtNLM"/>
    </source>
</evidence>
<feature type="compositionally biased region" description="Polar residues" evidence="1">
    <location>
        <begin position="175"/>
        <end position="202"/>
    </location>
</feature>
<name>A0ABN9U8T4_9DINO</name>
<sequence>MAAYAAVATAMRRPPAYRLPHGAAGRSTRMQLLPLDLQDDDAAAASSPSLAQRGSQLALPIDRLSPLHLDGAVASPRARGGEVLERLSQLSQQVERLQRLPRQLEDVICGQERLERALGVLQQQLRTQSISSTAAVVASPRELSDNERESFGELRHKPDDERGFASHATWEVNDENPQTMRRASSQMSSHATAQGTSSNLCSSAPPLVPRLPRENVGSPATPLNSAQGLAKRPPGAGAETPTEACSPAAHVAFSSHSISDAAWSRQAASGREAPVGRKKSCLRETPGSASPEGSPCTEAGGALGLSPAASSNQARSAWPSPASHSIVLRQRRELQDRDTLSRVNVRRASTKTASYTFLPRSGLRPMHPDHRPRLVLDLVFCVMTLYDCWAVPYQMVWQVEYTGVLAVWTFLTVVWWTVDLVLGFFTGYYRKDRVEMGLWQIARHYLKRIFFFNVIAVVADYIVIAAAARRQFSNDTGFSYQLEKVASFCKISRLIRMCLMVRSGRVGNLYGRIVNETRQRGVGRQFSTAATVIQMILLMFWITHLGACFWRLVGEDAIDKWYADAEKEDASGTFDYALSLYWSVSVIVAGGSIMDVTETSEVVCTCVFILFGLLFVSILISSITATVMDFHMSNKERADKIRTLQQYLHQHEVEAPVAIPVEKQILERMAHVSRVSEADVTVLSYLSPALRAELWRIASTVLASPATRSSAP</sequence>
<gene>
    <name evidence="3" type="ORF">PCOR1329_LOCUS46301</name>
</gene>
<evidence type="ECO:0000256" key="2">
    <source>
        <dbReference type="SAM" id="Phobius"/>
    </source>
</evidence>
<feature type="transmembrane region" description="Helical" evidence="2">
    <location>
        <begin position="449"/>
        <end position="468"/>
    </location>
</feature>
<feature type="compositionally biased region" description="Basic and acidic residues" evidence="1">
    <location>
        <begin position="142"/>
        <end position="164"/>
    </location>
</feature>
<proteinExistence type="predicted"/>
<feature type="transmembrane region" description="Helical" evidence="2">
    <location>
        <begin position="532"/>
        <end position="553"/>
    </location>
</feature>
<feature type="transmembrane region" description="Helical" evidence="2">
    <location>
        <begin position="374"/>
        <end position="393"/>
    </location>
</feature>
<comment type="caution">
    <text evidence="3">The sequence shown here is derived from an EMBL/GenBank/DDBJ whole genome shotgun (WGS) entry which is preliminary data.</text>
</comment>
<reference evidence="3" key="1">
    <citation type="submission" date="2023-10" db="EMBL/GenBank/DDBJ databases">
        <authorList>
            <person name="Chen Y."/>
            <person name="Shah S."/>
            <person name="Dougan E. K."/>
            <person name="Thang M."/>
            <person name="Chan C."/>
        </authorList>
    </citation>
    <scope>NUCLEOTIDE SEQUENCE [LARGE SCALE GENOMIC DNA]</scope>
</reference>
<dbReference type="EMBL" id="CAUYUJ010015571">
    <property type="protein sequence ID" value="CAK0855649.1"/>
    <property type="molecule type" value="Genomic_DNA"/>
</dbReference>
<dbReference type="PANTHER" id="PTHR45689">
    <property type="entry name" value="I[[H]] CHANNEL, ISOFORM E"/>
    <property type="match status" value="1"/>
</dbReference>
<dbReference type="Gene3D" id="1.10.287.70">
    <property type="match status" value="1"/>
</dbReference>
<evidence type="ECO:0000256" key="1">
    <source>
        <dbReference type="SAM" id="MobiDB-lite"/>
    </source>
</evidence>
<feature type="transmembrane region" description="Helical" evidence="2">
    <location>
        <begin position="405"/>
        <end position="429"/>
    </location>
</feature>